<keyword evidence="2" id="KW-1185">Reference proteome</keyword>
<evidence type="ECO:0000313" key="1">
    <source>
        <dbReference type="EMBL" id="MBN3546537.1"/>
    </source>
</evidence>
<dbReference type="EMBL" id="JAFHKS010000044">
    <property type="protein sequence ID" value="MBN3546537.1"/>
    <property type="molecule type" value="Genomic_DNA"/>
</dbReference>
<accession>A0ABS2ZFV7</accession>
<proteinExistence type="predicted"/>
<dbReference type="Proteomes" id="UP001319060">
    <property type="component" value="Unassembled WGS sequence"/>
</dbReference>
<dbReference type="RefSeq" id="WP_188400850.1">
    <property type="nucleotide sequence ID" value="NZ_BMCE01000001.1"/>
</dbReference>
<name>A0ABS2ZFV7_9BACL</name>
<reference evidence="1 2" key="1">
    <citation type="submission" date="2021-01" db="EMBL/GenBank/DDBJ databases">
        <title>Genome Sequencing of Type Strains.</title>
        <authorList>
            <person name="Lemaire J.F."/>
            <person name="Inderbitzin P."/>
            <person name="Collins S.B."/>
            <person name="Wespe N."/>
            <person name="Knight-Connoni V."/>
        </authorList>
    </citation>
    <scope>NUCLEOTIDE SEQUENCE [LARGE SCALE GENOMIC DNA]</scope>
    <source>
        <strain evidence="1 2">DSM 14730</strain>
    </source>
</reference>
<protein>
    <submittedName>
        <fullName evidence="1">Uncharacterized protein</fullName>
    </submittedName>
</protein>
<evidence type="ECO:0000313" key="2">
    <source>
        <dbReference type="Proteomes" id="UP001319060"/>
    </source>
</evidence>
<sequence length="123" mass="14517">MNCFPDELDFEALFCVEPTRLDKDCPFYYDESTFRFENQTESFFVKMTPSYGEFLLEVKSKTSNELLAYQSFKTVDKLEIVTDTADAAKILLTMEKDRDLYMTTVEITFKPRFCFIMKEHFVG</sequence>
<comment type="caution">
    <text evidence="1">The sequence shown here is derived from an EMBL/GenBank/DDBJ whole genome shotgun (WGS) entry which is preliminary data.</text>
</comment>
<organism evidence="1 2">
    <name type="scientific">Fictibacillus barbaricus</name>
    <dbReference type="NCBI Taxonomy" id="182136"/>
    <lineage>
        <taxon>Bacteria</taxon>
        <taxon>Bacillati</taxon>
        <taxon>Bacillota</taxon>
        <taxon>Bacilli</taxon>
        <taxon>Bacillales</taxon>
        <taxon>Fictibacillaceae</taxon>
        <taxon>Fictibacillus</taxon>
    </lineage>
</organism>
<gene>
    <name evidence="1" type="ORF">JYA64_14610</name>
</gene>